<evidence type="ECO:0000313" key="7">
    <source>
        <dbReference type="Proteomes" id="UP000799750"/>
    </source>
</evidence>
<evidence type="ECO:0000256" key="4">
    <source>
        <dbReference type="SAM" id="MobiDB-lite"/>
    </source>
</evidence>
<dbReference type="SMART" id="SM00025">
    <property type="entry name" value="Pumilio"/>
    <property type="match status" value="5"/>
</dbReference>
<evidence type="ECO:0000259" key="5">
    <source>
        <dbReference type="PROSITE" id="PS50303"/>
    </source>
</evidence>
<evidence type="ECO:0000256" key="2">
    <source>
        <dbReference type="ARBA" id="ARBA00022884"/>
    </source>
</evidence>
<feature type="region of interest" description="Disordered" evidence="4">
    <location>
        <begin position="1"/>
        <end position="135"/>
    </location>
</feature>
<keyword evidence="2" id="KW-0694">RNA-binding</keyword>
<dbReference type="InterPro" id="IPR012959">
    <property type="entry name" value="CPL_dom"/>
</dbReference>
<dbReference type="Gene3D" id="1.25.10.10">
    <property type="entry name" value="Leucine-rich Repeat Variant"/>
    <property type="match status" value="1"/>
</dbReference>
<evidence type="ECO:0000313" key="6">
    <source>
        <dbReference type="EMBL" id="KAF2496198.1"/>
    </source>
</evidence>
<dbReference type="EMBL" id="MU004188">
    <property type="protein sequence ID" value="KAF2496198.1"/>
    <property type="molecule type" value="Genomic_DNA"/>
</dbReference>
<dbReference type="AlphaFoldDB" id="A0A6A6QUL4"/>
<feature type="domain" description="PUM-HD" evidence="5">
    <location>
        <begin position="144"/>
        <end position="521"/>
    </location>
</feature>
<organism evidence="6 7">
    <name type="scientific">Lophium mytilinum</name>
    <dbReference type="NCBI Taxonomy" id="390894"/>
    <lineage>
        <taxon>Eukaryota</taxon>
        <taxon>Fungi</taxon>
        <taxon>Dikarya</taxon>
        <taxon>Ascomycota</taxon>
        <taxon>Pezizomycotina</taxon>
        <taxon>Dothideomycetes</taxon>
        <taxon>Pleosporomycetidae</taxon>
        <taxon>Mytilinidiales</taxon>
        <taxon>Mytilinidiaceae</taxon>
        <taxon>Lophium</taxon>
    </lineage>
</organism>
<name>A0A6A6QUL4_9PEZI</name>
<reference evidence="6" key="1">
    <citation type="journal article" date="2020" name="Stud. Mycol.">
        <title>101 Dothideomycetes genomes: a test case for predicting lifestyles and emergence of pathogens.</title>
        <authorList>
            <person name="Haridas S."/>
            <person name="Albert R."/>
            <person name="Binder M."/>
            <person name="Bloem J."/>
            <person name="Labutti K."/>
            <person name="Salamov A."/>
            <person name="Andreopoulos B."/>
            <person name="Baker S."/>
            <person name="Barry K."/>
            <person name="Bills G."/>
            <person name="Bluhm B."/>
            <person name="Cannon C."/>
            <person name="Castanera R."/>
            <person name="Culley D."/>
            <person name="Daum C."/>
            <person name="Ezra D."/>
            <person name="Gonzalez J."/>
            <person name="Henrissat B."/>
            <person name="Kuo A."/>
            <person name="Liang C."/>
            <person name="Lipzen A."/>
            <person name="Lutzoni F."/>
            <person name="Magnuson J."/>
            <person name="Mondo S."/>
            <person name="Nolan M."/>
            <person name="Ohm R."/>
            <person name="Pangilinan J."/>
            <person name="Park H.-J."/>
            <person name="Ramirez L."/>
            <person name="Alfaro M."/>
            <person name="Sun H."/>
            <person name="Tritt A."/>
            <person name="Yoshinaga Y."/>
            <person name="Zwiers L.-H."/>
            <person name="Turgeon B."/>
            <person name="Goodwin S."/>
            <person name="Spatafora J."/>
            <person name="Crous P."/>
            <person name="Grigoriev I."/>
        </authorList>
    </citation>
    <scope>NUCLEOTIDE SEQUENCE</scope>
    <source>
        <strain evidence="6">CBS 269.34</strain>
    </source>
</reference>
<gene>
    <name evidence="6" type="ORF">BU16DRAFT_485702</name>
</gene>
<dbReference type="GO" id="GO:0006417">
    <property type="term" value="P:regulation of translation"/>
    <property type="evidence" value="ECO:0007669"/>
    <property type="project" value="TreeGrafter"/>
</dbReference>
<dbReference type="PANTHER" id="PTHR13389:SF0">
    <property type="entry name" value="PUMILIO HOMOLOG 3"/>
    <property type="match status" value="1"/>
</dbReference>
<keyword evidence="7" id="KW-1185">Reference proteome</keyword>
<evidence type="ECO:0000256" key="1">
    <source>
        <dbReference type="ARBA" id="ARBA00022737"/>
    </source>
</evidence>
<dbReference type="InterPro" id="IPR040059">
    <property type="entry name" value="PUM3"/>
</dbReference>
<dbReference type="InterPro" id="IPR001313">
    <property type="entry name" value="Pumilio_RNA-bd_rpt"/>
</dbReference>
<dbReference type="GO" id="GO:0005730">
    <property type="term" value="C:nucleolus"/>
    <property type="evidence" value="ECO:0007669"/>
    <property type="project" value="TreeGrafter"/>
</dbReference>
<dbReference type="InterPro" id="IPR033133">
    <property type="entry name" value="PUM-HD"/>
</dbReference>
<dbReference type="Pfam" id="PF08144">
    <property type="entry name" value="CPL"/>
    <property type="match status" value="1"/>
</dbReference>
<protein>
    <submittedName>
        <fullName evidence="6">ARM repeat-containing protein</fullName>
    </submittedName>
</protein>
<dbReference type="SUPFAM" id="SSF48371">
    <property type="entry name" value="ARM repeat"/>
    <property type="match status" value="1"/>
</dbReference>
<feature type="compositionally biased region" description="Basic and acidic residues" evidence="4">
    <location>
        <begin position="83"/>
        <end position="99"/>
    </location>
</feature>
<dbReference type="InterPro" id="IPR011989">
    <property type="entry name" value="ARM-like"/>
</dbReference>
<feature type="region of interest" description="Disordered" evidence="4">
    <location>
        <begin position="666"/>
        <end position="706"/>
    </location>
</feature>
<sequence>MAAGIKRKQVSESTKSANGFKVKKVKVAEQKSAKKSKSKAKPVVESDVSMESDTSEVENGFSGFSAKEDDSNSSAESEDEEDAGRRAEAVKKVKTEKKAAMKPQQDAFSSSSSREAHAKQKALSKERKAAKPNADEIARSKKLWERLRLKSHVDLEERKRLVAELFDIVTGRVKDFVFKHDSVRVVQCALKYANKEQKKMIAEELRGEYRALAESKYAKFLIAKLLVTGDAGIQEMIVSEFYGHVRRLINHPEAAWIMDDTYRSVATSEQKATMLREWYGPEFAIFKSKSGAKVTSDLSTILDESPEKRQPILNYLNQLINQLVQKKLTGFTMLHDAMLQYFLACKPGSTEASEFLDHLKPEATKDKEADQPPEIDLLRNLAFTESGSRLVCLAFAHSNAKDRKNLLRAYRENMEALVFDRNAHRVLLAALSVIDDTKLSSTAIFGELIPKSNDADAVNEKIFQLVTHLDARTVLLYPFAADAKWLFSDPKSPTIALLNEVHAIRATTSKKNPETRLQELAKSISPPLLGAITARAADFATSSFGCQFMIEVLFDAEGDKELALGAVAQLAAGDPSVETHISNSAAGCRMLKGLVLSGKYDPKQKKVIPVEPSLGFAEKLWDSIQDHLMDWATGPGSFVVVGLVEAQGFEKRDEVVAALEERKKKLESAAGKAGESEKKDKKNKGTKKEEESKDKKRKGDQDEGAVKGNAGARILLKLIT</sequence>
<accession>A0A6A6QUL4</accession>
<proteinExistence type="predicted"/>
<dbReference type="Proteomes" id="UP000799750">
    <property type="component" value="Unassembled WGS sequence"/>
</dbReference>
<evidence type="ECO:0000256" key="3">
    <source>
        <dbReference type="ARBA" id="ARBA00024893"/>
    </source>
</evidence>
<feature type="compositionally biased region" description="Basic and acidic residues" evidence="4">
    <location>
        <begin position="686"/>
        <end position="705"/>
    </location>
</feature>
<dbReference type="PANTHER" id="PTHR13389">
    <property type="entry name" value="PUMILIO HOMOLOG 3"/>
    <property type="match status" value="1"/>
</dbReference>
<dbReference type="OrthoDB" id="497380at2759"/>
<keyword evidence="1" id="KW-0677">Repeat</keyword>
<feature type="compositionally biased region" description="Basic and acidic residues" evidence="4">
    <location>
        <begin position="114"/>
        <end position="135"/>
    </location>
</feature>
<dbReference type="InterPro" id="IPR016024">
    <property type="entry name" value="ARM-type_fold"/>
</dbReference>
<dbReference type="PROSITE" id="PS50303">
    <property type="entry name" value="PUM_HD"/>
    <property type="match status" value="1"/>
</dbReference>
<comment type="function">
    <text evidence="3">RNA-binding nucleolar protein required for pre-rRNA processing. Involved in production of 18S rRNA and assembly of small ribosomal subunit.</text>
</comment>
<dbReference type="GO" id="GO:0003729">
    <property type="term" value="F:mRNA binding"/>
    <property type="evidence" value="ECO:0007669"/>
    <property type="project" value="TreeGrafter"/>
</dbReference>